<comment type="caution">
    <text evidence="1">The sequence shown here is derived from an EMBL/GenBank/DDBJ whole genome shotgun (WGS) entry which is preliminary data.</text>
</comment>
<gene>
    <name evidence="1" type="ORF">E3U55_09375</name>
</gene>
<proteinExistence type="predicted"/>
<reference evidence="1 2" key="1">
    <citation type="submission" date="2019-03" db="EMBL/GenBank/DDBJ databases">
        <authorList>
            <person name="He R.-H."/>
        </authorList>
    </citation>
    <scope>NUCLEOTIDE SEQUENCE [LARGE SCALE GENOMIC DNA]</scope>
    <source>
        <strain evidence="2">SH 714</strain>
    </source>
</reference>
<keyword evidence="2" id="KW-1185">Reference proteome</keyword>
<protein>
    <submittedName>
        <fullName evidence="1">Uncharacterized protein</fullName>
    </submittedName>
</protein>
<dbReference type="AlphaFoldDB" id="A0A4Y8IMJ5"/>
<dbReference type="EMBL" id="SOPW01000009">
    <property type="protein sequence ID" value="TFB21026.1"/>
    <property type="molecule type" value="Genomic_DNA"/>
</dbReference>
<organism evidence="1 2">
    <name type="scientific">Filobacillus milosensis</name>
    <dbReference type="NCBI Taxonomy" id="94137"/>
    <lineage>
        <taxon>Bacteria</taxon>
        <taxon>Bacillati</taxon>
        <taxon>Bacillota</taxon>
        <taxon>Bacilli</taxon>
        <taxon>Bacillales</taxon>
        <taxon>Bacillaceae</taxon>
        <taxon>Filobacillus</taxon>
    </lineage>
</organism>
<sequence length="185" mass="20837">MVFTLSSCVNNSKTNTISLVELTDRENAILKTTSDQSFVFDFSVNRDYKEVAVWIEKYELGELVDGKLNRLKTQIDGNGSIIISNTKDKEQNPYFNIGIQSDFGIGTLKGPDINTGEFDQMTSISGNIYESKTLDEGEVVLANICFSDKGFISSLTRDFYEDFNSHIDELQQYDVAFLVKAEFSK</sequence>
<evidence type="ECO:0000313" key="1">
    <source>
        <dbReference type="EMBL" id="TFB21026.1"/>
    </source>
</evidence>
<dbReference type="Proteomes" id="UP000297975">
    <property type="component" value="Unassembled WGS sequence"/>
</dbReference>
<accession>A0A4Y8IMJ5</accession>
<evidence type="ECO:0000313" key="2">
    <source>
        <dbReference type="Proteomes" id="UP000297975"/>
    </source>
</evidence>
<name>A0A4Y8IMJ5_9BACI</name>